<sequence length="56" mass="6651">MGVEWPRRSAKVWFMDALKQVLVCGHDSRDEHCARSLVLWFLPIHRVIRTSVRFTL</sequence>
<gene>
    <name evidence="1" type="ORF">PM001_LOCUS4497</name>
</gene>
<reference evidence="1" key="1">
    <citation type="submission" date="2024-01" db="EMBL/GenBank/DDBJ databases">
        <authorList>
            <person name="Webb A."/>
        </authorList>
    </citation>
    <scope>NUCLEOTIDE SEQUENCE</scope>
    <source>
        <strain evidence="1">Pm1</strain>
    </source>
</reference>
<accession>A0AAV1TCW6</accession>
<organism evidence="1 2">
    <name type="scientific">Peronospora matthiolae</name>
    <dbReference type="NCBI Taxonomy" id="2874970"/>
    <lineage>
        <taxon>Eukaryota</taxon>
        <taxon>Sar</taxon>
        <taxon>Stramenopiles</taxon>
        <taxon>Oomycota</taxon>
        <taxon>Peronosporomycetes</taxon>
        <taxon>Peronosporales</taxon>
        <taxon>Peronosporaceae</taxon>
        <taxon>Peronospora</taxon>
    </lineage>
</organism>
<dbReference type="AlphaFoldDB" id="A0AAV1TCW6"/>
<dbReference type="EMBL" id="CAKLBY020000039">
    <property type="protein sequence ID" value="CAK7912148.1"/>
    <property type="molecule type" value="Genomic_DNA"/>
</dbReference>
<protein>
    <submittedName>
        <fullName evidence="1">Uncharacterized protein</fullName>
    </submittedName>
</protein>
<evidence type="ECO:0000313" key="2">
    <source>
        <dbReference type="Proteomes" id="UP001162060"/>
    </source>
</evidence>
<name>A0AAV1TCW6_9STRA</name>
<proteinExistence type="predicted"/>
<evidence type="ECO:0000313" key="1">
    <source>
        <dbReference type="EMBL" id="CAK7912148.1"/>
    </source>
</evidence>
<comment type="caution">
    <text evidence="1">The sequence shown here is derived from an EMBL/GenBank/DDBJ whole genome shotgun (WGS) entry which is preliminary data.</text>
</comment>
<dbReference type="Proteomes" id="UP001162060">
    <property type="component" value="Unassembled WGS sequence"/>
</dbReference>